<protein>
    <submittedName>
        <fullName evidence="1">Uncharacterized protein</fullName>
    </submittedName>
</protein>
<organism evidence="1 2">
    <name type="scientific">Phytophthora infestans</name>
    <name type="common">Potato late blight agent</name>
    <name type="synonym">Botrytis infestans</name>
    <dbReference type="NCBI Taxonomy" id="4787"/>
    <lineage>
        <taxon>Eukaryota</taxon>
        <taxon>Sar</taxon>
        <taxon>Stramenopiles</taxon>
        <taxon>Oomycota</taxon>
        <taxon>Peronosporomycetes</taxon>
        <taxon>Peronosporales</taxon>
        <taxon>Peronosporaceae</taxon>
        <taxon>Phytophthora</taxon>
    </lineage>
</organism>
<dbReference type="EMBL" id="JAACNO010002206">
    <property type="protein sequence ID" value="KAF4135066.1"/>
    <property type="molecule type" value="Genomic_DNA"/>
</dbReference>
<evidence type="ECO:0000313" key="1">
    <source>
        <dbReference type="EMBL" id="KAF4135066.1"/>
    </source>
</evidence>
<sequence length="152" mass="15985">MLHRPKRTGNIVSAALDVHANTGCDGASEADFFASFPRLFDYSEADKRAASSTEVLNAEEGIGVAGGAVEIWARDTKVAGTSPAVSTPDSWPSRLDITGISFRAASNVDANCDNASPLSRPASARGAALFGSADRTGNVQLVLHLFDWLKFS</sequence>
<comment type="caution">
    <text evidence="1">The sequence shown here is derived from an EMBL/GenBank/DDBJ whole genome shotgun (WGS) entry which is preliminary data.</text>
</comment>
<gene>
    <name evidence="1" type="ORF">GN958_ATG15736</name>
</gene>
<name>A0A8S9U2D1_PHYIN</name>
<dbReference type="Proteomes" id="UP000704712">
    <property type="component" value="Unassembled WGS sequence"/>
</dbReference>
<reference evidence="1" key="1">
    <citation type="submission" date="2020-03" db="EMBL/GenBank/DDBJ databases">
        <title>Hybrid Assembly of Korean Phytophthora infestans isolates.</title>
        <authorList>
            <person name="Prokchorchik M."/>
            <person name="Lee Y."/>
            <person name="Seo J."/>
            <person name="Cho J.-H."/>
            <person name="Park Y.-E."/>
            <person name="Jang D.-C."/>
            <person name="Im J.-S."/>
            <person name="Choi J.-G."/>
            <person name="Park H.-J."/>
            <person name="Lee G.-B."/>
            <person name="Lee Y.-G."/>
            <person name="Hong S.-Y."/>
            <person name="Cho K."/>
            <person name="Sohn K.H."/>
        </authorList>
    </citation>
    <scope>NUCLEOTIDE SEQUENCE</scope>
    <source>
        <strain evidence="1">KR_2_A2</strain>
    </source>
</reference>
<proteinExistence type="predicted"/>
<accession>A0A8S9U2D1</accession>
<evidence type="ECO:0000313" key="2">
    <source>
        <dbReference type="Proteomes" id="UP000704712"/>
    </source>
</evidence>
<dbReference type="AlphaFoldDB" id="A0A8S9U2D1"/>